<keyword evidence="2" id="KW-1185">Reference proteome</keyword>
<evidence type="ECO:0000313" key="1">
    <source>
        <dbReference type="EMBL" id="GGG03092.1"/>
    </source>
</evidence>
<reference evidence="1" key="1">
    <citation type="journal article" date="2014" name="Int. J. Syst. Evol. Microbiol.">
        <title>Complete genome sequence of Corynebacterium casei LMG S-19264T (=DSM 44701T), isolated from a smear-ripened cheese.</title>
        <authorList>
            <consortium name="US DOE Joint Genome Institute (JGI-PGF)"/>
            <person name="Walter F."/>
            <person name="Albersmeier A."/>
            <person name="Kalinowski J."/>
            <person name="Ruckert C."/>
        </authorList>
    </citation>
    <scope>NUCLEOTIDE SEQUENCE</scope>
    <source>
        <strain evidence="1">CGMCC 1.15758</strain>
    </source>
</reference>
<dbReference type="AlphaFoldDB" id="A0A8J2Z5Z7"/>
<dbReference type="OrthoDB" id="9847574at2"/>
<evidence type="ECO:0000313" key="2">
    <source>
        <dbReference type="Proteomes" id="UP000636949"/>
    </source>
</evidence>
<protein>
    <submittedName>
        <fullName evidence="1">Uncharacterized protein</fullName>
    </submittedName>
</protein>
<dbReference type="RefSeq" id="WP_117003367.1">
    <property type="nucleotide sequence ID" value="NZ_BMJS01000026.1"/>
</dbReference>
<dbReference type="EMBL" id="BMJS01000026">
    <property type="protein sequence ID" value="GGG03092.1"/>
    <property type="molecule type" value="Genomic_DNA"/>
</dbReference>
<accession>A0A8J2Z5Z7</accession>
<organism evidence="1 2">
    <name type="scientific">Cysteiniphilum litorale</name>
    <dbReference type="NCBI Taxonomy" id="2056700"/>
    <lineage>
        <taxon>Bacteria</taxon>
        <taxon>Pseudomonadati</taxon>
        <taxon>Pseudomonadota</taxon>
        <taxon>Gammaproteobacteria</taxon>
        <taxon>Thiotrichales</taxon>
        <taxon>Fastidiosibacteraceae</taxon>
        <taxon>Cysteiniphilum</taxon>
    </lineage>
</organism>
<dbReference type="Proteomes" id="UP000636949">
    <property type="component" value="Unassembled WGS sequence"/>
</dbReference>
<name>A0A8J2Z5Z7_9GAMM</name>
<reference evidence="1" key="2">
    <citation type="submission" date="2020-09" db="EMBL/GenBank/DDBJ databases">
        <authorList>
            <person name="Sun Q."/>
            <person name="Zhou Y."/>
        </authorList>
    </citation>
    <scope>NUCLEOTIDE SEQUENCE</scope>
    <source>
        <strain evidence="1">CGMCC 1.15758</strain>
    </source>
</reference>
<gene>
    <name evidence="1" type="ORF">GCM10010995_20690</name>
</gene>
<comment type="caution">
    <text evidence="1">The sequence shown here is derived from an EMBL/GenBank/DDBJ whole genome shotgun (WGS) entry which is preliminary data.</text>
</comment>
<sequence length="140" mass="16394">MYTYDNKQFKSKKMLFSHLREQGTISCSHGYFLKAFSKNYLNIEQTLAYIGSAYTLNRSVKHTDFTVNDVYFKNMREFEIHYNLPANTLSSMKNKRKISTSEAAKIALESPEVQKQIAYKNSHTAKFLQLRLPTTNFVYH</sequence>
<proteinExistence type="predicted"/>